<dbReference type="EMBL" id="GL349449">
    <property type="protein sequence ID" value="KNC48013.1"/>
    <property type="molecule type" value="Genomic_DNA"/>
</dbReference>
<comment type="subcellular location">
    <subcellularLocation>
        <location evidence="1">Cytoplasm</location>
    </subcellularLocation>
</comment>
<dbReference type="GO" id="GO:0005094">
    <property type="term" value="F:Rho GDP-dissociation inhibitor activity"/>
    <property type="evidence" value="ECO:0007669"/>
    <property type="project" value="InterPro"/>
</dbReference>
<dbReference type="PANTHER" id="PTHR10980:SF3">
    <property type="entry name" value="LD16419P"/>
    <property type="match status" value="1"/>
</dbReference>
<dbReference type="GO" id="GO:0016020">
    <property type="term" value="C:membrane"/>
    <property type="evidence" value="ECO:0007669"/>
    <property type="project" value="TreeGrafter"/>
</dbReference>
<feature type="region of interest" description="Disordered" evidence="4">
    <location>
        <begin position="1"/>
        <end position="26"/>
    </location>
</feature>
<keyword evidence="6" id="KW-1185">Reference proteome</keyword>
<dbReference type="PRINTS" id="PR00492">
    <property type="entry name" value="RHOGDI"/>
</dbReference>
<dbReference type="InterPro" id="IPR000406">
    <property type="entry name" value="Rho_GDI"/>
</dbReference>
<dbReference type="FunFam" id="2.70.50.30:FF:000001">
    <property type="entry name" value="Rho GDP-dissociation inhibitor 1"/>
    <property type="match status" value="1"/>
</dbReference>
<dbReference type="GeneID" id="25563799"/>
<evidence type="ECO:0000256" key="2">
    <source>
        <dbReference type="ARBA" id="ARBA00009758"/>
    </source>
</evidence>
<dbReference type="InterPro" id="IPR014756">
    <property type="entry name" value="Ig_E-set"/>
</dbReference>
<dbReference type="OMA" id="YKPTAAK"/>
<dbReference type="Proteomes" id="UP000054408">
    <property type="component" value="Unassembled WGS sequence"/>
</dbReference>
<sequence length="200" mass="22720">MADPEQDPVVGDDVAEDDDGTGYKVGEKKDLDELMNLDQDDDALQRWKAQLLEGVAEGATDDPRVVVISEFAFMSEGRDPIVFDFSTEEGVEAMKSSPIIIKEGCDYNLRVKFRVQNDTVLGLKFITTVKRKGVKVDNQIHMIGSYAPKPEVIEFEFPTETAPSGMLARGKYKAYSKFMDDDKQVHLEWEWAFQIKKKWE</sequence>
<evidence type="ECO:0000313" key="6">
    <source>
        <dbReference type="Proteomes" id="UP000054408"/>
    </source>
</evidence>
<accession>A0A0L0D9P0</accession>
<dbReference type="Gene3D" id="2.70.50.30">
    <property type="entry name" value="Coagulation Factor XIII, subunit A, domain 1"/>
    <property type="match status" value="1"/>
</dbReference>
<reference evidence="5 6" key="1">
    <citation type="submission" date="2010-05" db="EMBL/GenBank/DDBJ databases">
        <title>The Genome Sequence of Thecamonas trahens ATCC 50062.</title>
        <authorList>
            <consortium name="The Broad Institute Genome Sequencing Platform"/>
            <person name="Russ C."/>
            <person name="Cuomo C."/>
            <person name="Shea T."/>
            <person name="Young S.K."/>
            <person name="Zeng Q."/>
            <person name="Koehrsen M."/>
            <person name="Haas B."/>
            <person name="Borodovsky M."/>
            <person name="Guigo R."/>
            <person name="Alvarado L."/>
            <person name="Berlin A."/>
            <person name="Bochicchio J."/>
            <person name="Borenstein D."/>
            <person name="Chapman S."/>
            <person name="Chen Z."/>
            <person name="Freedman E."/>
            <person name="Gellesch M."/>
            <person name="Goldberg J."/>
            <person name="Griggs A."/>
            <person name="Gujja S."/>
            <person name="Heilman E."/>
            <person name="Heiman D."/>
            <person name="Hepburn T."/>
            <person name="Howarth C."/>
            <person name="Jen D."/>
            <person name="Larson L."/>
            <person name="Mehta T."/>
            <person name="Park D."/>
            <person name="Pearson M."/>
            <person name="Roberts A."/>
            <person name="Saif S."/>
            <person name="Shenoy N."/>
            <person name="Sisk P."/>
            <person name="Stolte C."/>
            <person name="Sykes S."/>
            <person name="Thomson T."/>
            <person name="Walk T."/>
            <person name="White J."/>
            <person name="Yandava C."/>
            <person name="Burger G."/>
            <person name="Gray M.W."/>
            <person name="Holland P.W.H."/>
            <person name="King N."/>
            <person name="Lang F.B.F."/>
            <person name="Roger A.J."/>
            <person name="Ruiz-Trillo I."/>
            <person name="Lander E."/>
            <person name="Nusbaum C."/>
        </authorList>
    </citation>
    <scope>NUCLEOTIDE SEQUENCE [LARGE SCALE GENOMIC DNA]</scope>
    <source>
        <strain evidence="5 6">ATCC 50062</strain>
    </source>
</reference>
<gene>
    <name evidence="5" type="ORF">AMSG_04247</name>
</gene>
<dbReference type="GO" id="GO:0005829">
    <property type="term" value="C:cytosol"/>
    <property type="evidence" value="ECO:0007669"/>
    <property type="project" value="TreeGrafter"/>
</dbReference>
<evidence type="ECO:0000256" key="1">
    <source>
        <dbReference type="ARBA" id="ARBA00004496"/>
    </source>
</evidence>
<dbReference type="eggNOG" id="KOG3205">
    <property type="taxonomic scope" value="Eukaryota"/>
</dbReference>
<evidence type="ECO:0000313" key="5">
    <source>
        <dbReference type="EMBL" id="KNC48013.1"/>
    </source>
</evidence>
<evidence type="ECO:0000256" key="4">
    <source>
        <dbReference type="SAM" id="MobiDB-lite"/>
    </source>
</evidence>
<proteinExistence type="inferred from homology"/>
<dbReference type="Pfam" id="PF02115">
    <property type="entry name" value="Rho_GDI"/>
    <property type="match status" value="1"/>
</dbReference>
<dbReference type="GO" id="GO:0007266">
    <property type="term" value="P:Rho protein signal transduction"/>
    <property type="evidence" value="ECO:0007669"/>
    <property type="project" value="InterPro"/>
</dbReference>
<dbReference type="STRING" id="461836.A0A0L0D9P0"/>
<name>A0A0L0D9P0_THETB</name>
<dbReference type="AlphaFoldDB" id="A0A0L0D9P0"/>
<evidence type="ECO:0000256" key="3">
    <source>
        <dbReference type="ARBA" id="ARBA00022490"/>
    </source>
</evidence>
<dbReference type="RefSeq" id="XP_013759028.1">
    <property type="nucleotide sequence ID" value="XM_013903574.1"/>
</dbReference>
<protein>
    <submittedName>
        <fullName evidence="5">RHO protein GDP dissociation inhibitor containing protein</fullName>
    </submittedName>
</protein>
<dbReference type="SUPFAM" id="SSF81296">
    <property type="entry name" value="E set domains"/>
    <property type="match status" value="1"/>
</dbReference>
<organism evidence="5 6">
    <name type="scientific">Thecamonas trahens ATCC 50062</name>
    <dbReference type="NCBI Taxonomy" id="461836"/>
    <lineage>
        <taxon>Eukaryota</taxon>
        <taxon>Apusozoa</taxon>
        <taxon>Apusomonadida</taxon>
        <taxon>Apusomonadidae</taxon>
        <taxon>Thecamonas</taxon>
    </lineage>
</organism>
<dbReference type="InterPro" id="IPR024792">
    <property type="entry name" value="RhoGDI_dom_sf"/>
</dbReference>
<comment type="similarity">
    <text evidence="2">Belongs to the Rho GDI family.</text>
</comment>
<dbReference type="PANTHER" id="PTHR10980">
    <property type="entry name" value="RHO GDP-DISSOCIATION INHIBITOR"/>
    <property type="match status" value="1"/>
</dbReference>
<dbReference type="OrthoDB" id="1683373at2759"/>
<keyword evidence="3" id="KW-0963">Cytoplasm</keyword>